<dbReference type="EMBL" id="JAUIQD010000001">
    <property type="protein sequence ID" value="KAK3363162.1"/>
    <property type="molecule type" value="Genomic_DNA"/>
</dbReference>
<keyword evidence="5" id="KW-1185">Reference proteome</keyword>
<name>A0AAJ0HUZ1_9PEZI</name>
<keyword evidence="2" id="KW-1133">Transmembrane helix</keyword>
<evidence type="ECO:0000313" key="4">
    <source>
        <dbReference type="EMBL" id="KAK3363162.1"/>
    </source>
</evidence>
<reference evidence="4" key="2">
    <citation type="submission" date="2023-06" db="EMBL/GenBank/DDBJ databases">
        <authorList>
            <consortium name="Lawrence Berkeley National Laboratory"/>
            <person name="Haridas S."/>
            <person name="Hensen N."/>
            <person name="Bonometti L."/>
            <person name="Westerberg I."/>
            <person name="Brannstrom I.O."/>
            <person name="Guillou S."/>
            <person name="Cros-Aarteil S."/>
            <person name="Calhoun S."/>
            <person name="Kuo A."/>
            <person name="Mondo S."/>
            <person name="Pangilinan J."/>
            <person name="Riley R."/>
            <person name="Labutti K."/>
            <person name="Andreopoulos B."/>
            <person name="Lipzen A."/>
            <person name="Chen C."/>
            <person name="Yanf M."/>
            <person name="Daum C."/>
            <person name="Ng V."/>
            <person name="Clum A."/>
            <person name="Steindorff A."/>
            <person name="Ohm R."/>
            <person name="Martin F."/>
            <person name="Silar P."/>
            <person name="Natvig D."/>
            <person name="Lalanne C."/>
            <person name="Gautier V."/>
            <person name="Ament-Velasquez S.L."/>
            <person name="Kruys A."/>
            <person name="Hutchinson M.I."/>
            <person name="Powell A.J."/>
            <person name="Barry K."/>
            <person name="Miller A.N."/>
            <person name="Grigoriev I.V."/>
            <person name="Debuchy R."/>
            <person name="Gladieux P."/>
            <person name="Thoren M.H."/>
            <person name="Johannesson H."/>
        </authorList>
    </citation>
    <scope>NUCLEOTIDE SEQUENCE</scope>
    <source>
        <strain evidence="4">CBS 955.72</strain>
    </source>
</reference>
<evidence type="ECO:0000256" key="3">
    <source>
        <dbReference type="SAM" id="SignalP"/>
    </source>
</evidence>
<feature type="compositionally biased region" description="Basic and acidic residues" evidence="1">
    <location>
        <begin position="30"/>
        <end position="49"/>
    </location>
</feature>
<gene>
    <name evidence="4" type="ORF">B0T25DRAFT_31965</name>
</gene>
<evidence type="ECO:0000313" key="5">
    <source>
        <dbReference type="Proteomes" id="UP001275084"/>
    </source>
</evidence>
<organism evidence="4 5">
    <name type="scientific">Lasiosphaeria hispida</name>
    <dbReference type="NCBI Taxonomy" id="260671"/>
    <lineage>
        <taxon>Eukaryota</taxon>
        <taxon>Fungi</taxon>
        <taxon>Dikarya</taxon>
        <taxon>Ascomycota</taxon>
        <taxon>Pezizomycotina</taxon>
        <taxon>Sordariomycetes</taxon>
        <taxon>Sordariomycetidae</taxon>
        <taxon>Sordariales</taxon>
        <taxon>Lasiosphaeriaceae</taxon>
        <taxon>Lasiosphaeria</taxon>
    </lineage>
</organism>
<reference evidence="4" key="1">
    <citation type="journal article" date="2023" name="Mol. Phylogenet. Evol.">
        <title>Genome-scale phylogeny and comparative genomics of the fungal order Sordariales.</title>
        <authorList>
            <person name="Hensen N."/>
            <person name="Bonometti L."/>
            <person name="Westerberg I."/>
            <person name="Brannstrom I.O."/>
            <person name="Guillou S."/>
            <person name="Cros-Aarteil S."/>
            <person name="Calhoun S."/>
            <person name="Haridas S."/>
            <person name="Kuo A."/>
            <person name="Mondo S."/>
            <person name="Pangilinan J."/>
            <person name="Riley R."/>
            <person name="LaButti K."/>
            <person name="Andreopoulos B."/>
            <person name="Lipzen A."/>
            <person name="Chen C."/>
            <person name="Yan M."/>
            <person name="Daum C."/>
            <person name="Ng V."/>
            <person name="Clum A."/>
            <person name="Steindorff A."/>
            <person name="Ohm R.A."/>
            <person name="Martin F."/>
            <person name="Silar P."/>
            <person name="Natvig D.O."/>
            <person name="Lalanne C."/>
            <person name="Gautier V."/>
            <person name="Ament-Velasquez S.L."/>
            <person name="Kruys A."/>
            <person name="Hutchinson M.I."/>
            <person name="Powell A.J."/>
            <person name="Barry K."/>
            <person name="Miller A.N."/>
            <person name="Grigoriev I.V."/>
            <person name="Debuchy R."/>
            <person name="Gladieux P."/>
            <person name="Hiltunen Thoren M."/>
            <person name="Johannesson H."/>
        </authorList>
    </citation>
    <scope>NUCLEOTIDE SEQUENCE</scope>
    <source>
        <strain evidence="4">CBS 955.72</strain>
    </source>
</reference>
<feature type="non-terminal residue" evidence="4">
    <location>
        <position position="1"/>
    </location>
</feature>
<feature type="compositionally biased region" description="Low complexity" evidence="1">
    <location>
        <begin position="52"/>
        <end position="61"/>
    </location>
</feature>
<dbReference type="Proteomes" id="UP001275084">
    <property type="component" value="Unassembled WGS sequence"/>
</dbReference>
<keyword evidence="3" id="KW-0732">Signal</keyword>
<keyword evidence="2" id="KW-0812">Transmembrane</keyword>
<dbReference type="AlphaFoldDB" id="A0AAJ0HUZ1"/>
<keyword evidence="2" id="KW-0472">Membrane</keyword>
<proteinExistence type="predicted"/>
<accession>A0AAJ0HUZ1</accession>
<protein>
    <submittedName>
        <fullName evidence="4">Uncharacterized protein</fullName>
    </submittedName>
</protein>
<evidence type="ECO:0000256" key="1">
    <source>
        <dbReference type="SAM" id="MobiDB-lite"/>
    </source>
</evidence>
<feature type="chain" id="PRO_5042491703" evidence="3">
    <location>
        <begin position="18"/>
        <end position="223"/>
    </location>
</feature>
<feature type="signal peptide" evidence="3">
    <location>
        <begin position="1"/>
        <end position="17"/>
    </location>
</feature>
<feature type="transmembrane region" description="Helical" evidence="2">
    <location>
        <begin position="170"/>
        <end position="191"/>
    </location>
</feature>
<comment type="caution">
    <text evidence="4">The sequence shown here is derived from an EMBL/GenBank/DDBJ whole genome shotgun (WGS) entry which is preliminary data.</text>
</comment>
<sequence length="223" mass="23456">NLRHLALFFSLPATTSSATTSSPRQGALDPHLRHEHQTARKQDRNEAHKMVSSWPSSSPTSSHEVIHLVSHRDIKMIAETVKAVFNYSPAAPAVPAVPAAPEAEDGNFKVVARAYGTGFSTSVKVGGHFGERATESLVQTTAAANKSLAQTTAAANESLVQATAAANQQLITTAAIAAVPFIIGGLGGLAIKKMAGRSVPKVPTTMGAKPRIPFAMRTKTERT</sequence>
<feature type="region of interest" description="Disordered" evidence="1">
    <location>
        <begin position="15"/>
        <end position="61"/>
    </location>
</feature>
<evidence type="ECO:0000256" key="2">
    <source>
        <dbReference type="SAM" id="Phobius"/>
    </source>
</evidence>